<proteinExistence type="predicted"/>
<accession>A0A1H5XF57</accession>
<organism evidence="1 2">
    <name type="scientific">Marinobacterium lutimaris</name>
    <dbReference type="NCBI Taxonomy" id="568106"/>
    <lineage>
        <taxon>Bacteria</taxon>
        <taxon>Pseudomonadati</taxon>
        <taxon>Pseudomonadota</taxon>
        <taxon>Gammaproteobacteria</taxon>
        <taxon>Oceanospirillales</taxon>
        <taxon>Oceanospirillaceae</taxon>
        <taxon>Marinobacterium</taxon>
    </lineage>
</organism>
<evidence type="ECO:0000313" key="1">
    <source>
        <dbReference type="EMBL" id="SEG10444.1"/>
    </source>
</evidence>
<reference evidence="1 2" key="1">
    <citation type="submission" date="2016-10" db="EMBL/GenBank/DDBJ databases">
        <authorList>
            <person name="de Groot N.N."/>
        </authorList>
    </citation>
    <scope>NUCLEOTIDE SEQUENCE [LARGE SCALE GENOMIC DNA]</scope>
    <source>
        <strain evidence="1 2">DSM 22012</strain>
    </source>
</reference>
<sequence length="78" mass="9091">MKYPYAYYNSHMRSAYNLGGDRYRQDIDEGFKVALELCQLSEDELRTLAMKEFKGQVANQIKHFFASLSSMTGRVFSH</sequence>
<dbReference type="EMBL" id="FNVQ01000001">
    <property type="protein sequence ID" value="SEG10444.1"/>
    <property type="molecule type" value="Genomic_DNA"/>
</dbReference>
<dbReference type="OrthoDB" id="9844603at2"/>
<gene>
    <name evidence="1" type="ORF">SAMN05444390_1011369</name>
</gene>
<protein>
    <submittedName>
        <fullName evidence="1">Uncharacterized protein</fullName>
    </submittedName>
</protein>
<dbReference type="AlphaFoldDB" id="A0A1H5XF57"/>
<name>A0A1H5XF57_9GAMM</name>
<evidence type="ECO:0000313" key="2">
    <source>
        <dbReference type="Proteomes" id="UP000236745"/>
    </source>
</evidence>
<dbReference type="Proteomes" id="UP000236745">
    <property type="component" value="Unassembled WGS sequence"/>
</dbReference>
<dbReference type="RefSeq" id="WP_104002278.1">
    <property type="nucleotide sequence ID" value="NZ_FNVQ01000001.1"/>
</dbReference>
<keyword evidence="2" id="KW-1185">Reference proteome</keyword>